<dbReference type="PANTHER" id="PTHR11645">
    <property type="entry name" value="PYRROLINE-5-CARBOXYLATE REDUCTASE"/>
    <property type="match status" value="1"/>
</dbReference>
<dbReference type="GO" id="GO:0055129">
    <property type="term" value="P:L-proline biosynthetic process"/>
    <property type="evidence" value="ECO:0007669"/>
    <property type="project" value="TreeGrafter"/>
</dbReference>
<reference evidence="3 4" key="1">
    <citation type="submission" date="2018-03" db="EMBL/GenBank/DDBJ databases">
        <title>Lachnoclostridium SNUG30386 gen.nov., sp.nov., isolated from human faeces.</title>
        <authorList>
            <person name="Seo B."/>
            <person name="Jeon K."/>
            <person name="Ko G."/>
        </authorList>
    </citation>
    <scope>NUCLEOTIDE SEQUENCE [LARGE SCALE GENOMIC DNA]</scope>
    <source>
        <strain evidence="3 4">SNUG30386</strain>
    </source>
</reference>
<evidence type="ECO:0000259" key="2">
    <source>
        <dbReference type="Pfam" id="PF03807"/>
    </source>
</evidence>
<feature type="domain" description="Pyrroline-5-carboxylate reductase catalytic N-terminal" evidence="2">
    <location>
        <begin position="2"/>
        <end position="90"/>
    </location>
</feature>
<dbReference type="Proteomes" id="UP000241048">
    <property type="component" value="Unassembled WGS sequence"/>
</dbReference>
<evidence type="ECO:0000313" key="4">
    <source>
        <dbReference type="Proteomes" id="UP000241048"/>
    </source>
</evidence>
<dbReference type="RefSeq" id="WP_107000889.1">
    <property type="nucleotide sequence ID" value="NZ_DBFCCR010000035.1"/>
</dbReference>
<comment type="caution">
    <text evidence="3">The sequence shown here is derived from an EMBL/GenBank/DDBJ whole genome shotgun (WGS) entry which is preliminary data.</text>
</comment>
<dbReference type="EMBL" id="PYLO01000002">
    <property type="protein sequence ID" value="PST37858.1"/>
    <property type="molecule type" value="Genomic_DNA"/>
</dbReference>
<dbReference type="Gene3D" id="3.40.50.720">
    <property type="entry name" value="NAD(P)-binding Rossmann-like Domain"/>
    <property type="match status" value="1"/>
</dbReference>
<accession>A0A2T3FRG0</accession>
<evidence type="ECO:0000256" key="1">
    <source>
        <dbReference type="ARBA" id="ARBA00005525"/>
    </source>
</evidence>
<name>A0A2T3FRG0_9CLOT</name>
<sequence>MKLGFIGTGIITTSVVTGFCESGMENLQIVVSPRNKERAQMLHEKYPEIVSVAADNQEVVDRSDWVFAALLPKAAEDILKPLHIGPEKKFINLVATLSLKRIEEMFGPREILADVVPLTFAANRFGPVVIYPDIPEVVDLMSHVGKPVPVDTPKQIAILRSTTGLMSAYYMLLTVIIQWCERNGLDEPSARAYITEFTGALSRKAATWDGDLEDLAREMTPGGLNWMALTHLEEKDAYTPWTEILGPILEKVIKE</sequence>
<dbReference type="Pfam" id="PF03807">
    <property type="entry name" value="F420_oxidored"/>
    <property type="match status" value="1"/>
</dbReference>
<comment type="similarity">
    <text evidence="1">Belongs to the pyrroline-5-carboxylate reductase family.</text>
</comment>
<dbReference type="InterPro" id="IPR036291">
    <property type="entry name" value="NAD(P)-bd_dom_sf"/>
</dbReference>
<protein>
    <recommendedName>
        <fullName evidence="2">Pyrroline-5-carboxylate reductase catalytic N-terminal domain-containing protein</fullName>
    </recommendedName>
</protein>
<dbReference type="SUPFAM" id="SSF51735">
    <property type="entry name" value="NAD(P)-binding Rossmann-fold domains"/>
    <property type="match status" value="1"/>
</dbReference>
<evidence type="ECO:0000313" key="3">
    <source>
        <dbReference type="EMBL" id="PST37858.1"/>
    </source>
</evidence>
<dbReference type="PANTHER" id="PTHR11645:SF13">
    <property type="entry name" value="PYRROLINE-5-CARBOXYLATE REDUCTASE CATALYTIC N-TERMINAL DOMAIN-CONTAINING PROTEIN"/>
    <property type="match status" value="1"/>
</dbReference>
<organism evidence="3 4">
    <name type="scientific">Clostridium fessum</name>
    <dbReference type="NCBI Taxonomy" id="2126740"/>
    <lineage>
        <taxon>Bacteria</taxon>
        <taxon>Bacillati</taxon>
        <taxon>Bacillota</taxon>
        <taxon>Clostridia</taxon>
        <taxon>Eubacteriales</taxon>
        <taxon>Clostridiaceae</taxon>
        <taxon>Clostridium</taxon>
    </lineage>
</organism>
<dbReference type="AlphaFoldDB" id="A0A2T3FRG0"/>
<keyword evidence="4" id="KW-1185">Reference proteome</keyword>
<gene>
    <name evidence="3" type="ORF">C7U56_08345</name>
</gene>
<dbReference type="GO" id="GO:0004735">
    <property type="term" value="F:pyrroline-5-carboxylate reductase activity"/>
    <property type="evidence" value="ECO:0007669"/>
    <property type="project" value="TreeGrafter"/>
</dbReference>
<proteinExistence type="inferred from homology"/>
<dbReference type="InterPro" id="IPR028939">
    <property type="entry name" value="P5C_Rdtase_cat_N"/>
</dbReference>